<accession>A0A8J2NMC5</accession>
<dbReference type="Proteomes" id="UP000708208">
    <property type="component" value="Unassembled WGS sequence"/>
</dbReference>
<reference evidence="3" key="1">
    <citation type="submission" date="2021-06" db="EMBL/GenBank/DDBJ databases">
        <authorList>
            <person name="Hodson N. C."/>
            <person name="Mongue J. A."/>
            <person name="Jaron S. K."/>
        </authorList>
    </citation>
    <scope>NUCLEOTIDE SEQUENCE</scope>
</reference>
<dbReference type="EMBL" id="CAJVCH010053034">
    <property type="protein sequence ID" value="CAG7718381.1"/>
    <property type="molecule type" value="Genomic_DNA"/>
</dbReference>
<comment type="similarity">
    <text evidence="1">Belongs to the SAPAP family.</text>
</comment>
<dbReference type="GO" id="GO:0023052">
    <property type="term" value="P:signaling"/>
    <property type="evidence" value="ECO:0007669"/>
    <property type="project" value="InterPro"/>
</dbReference>
<feature type="region of interest" description="Disordered" evidence="2">
    <location>
        <begin position="456"/>
        <end position="490"/>
    </location>
</feature>
<dbReference type="Pfam" id="PF03359">
    <property type="entry name" value="GKAP"/>
    <property type="match status" value="1"/>
</dbReference>
<dbReference type="InterPro" id="IPR005026">
    <property type="entry name" value="SAPAP"/>
</dbReference>
<sequence length="1150" mass="129524">MTSEVKGLLMAQYKCTPTTKLRKDREFLGPYADQFLFSDAKQPTQPVVFKSSSQQNNQVNNKRLPDKNFSAFHKKQGVGALQGVEGRREARAQIDKNRQKSRRTELMMNKRGIVNDPVVSMVQKSGVGSTTSLNLNSQADSRREQLQRWKLQKEKAVEAANRKLKPQQVHPVTKIVNAPAPPGERRVTRAMSKATVPGQTSMQPAISKMKNLTLNPKLKKAVSFETLAPTKPKEVAITTRGRKTEDLCPVHSYEGVVQLTTHPEIKSDATAVEQVPPPAAPPKKKIMGLDRVYMDYNLKLVEACTFLMNQSDHWRAKLDNDTEIPDDVVSDIESVLGAAKLLMDSKLPQFVQLLYYYLSKETNPGPVLPCDLQGWWDVASIQIEKVKVRFTELTGIEQNGWRPICPPPEVKQVKTSKPMQNSTYNSSETGQAVKPKPKPQASSGLLAFLANKRRNAATVAENEPSAEHVPSSVTEKVNKLPSPPLSASNVSPTREFQGGFFQISSPLRSSNKSSTVCSPRPSVHSVRAHSKTPLQRRVSAGSNASLITLAVRKSMGPFCKIGAASPELVSCPQDEIQNMPRREETKPISIQDQHEYSLSYIECVDHDRNEEVFQSSKVLPVQSEFFLEQPVCESDNNSQVSMNISQNHYMLSTVSPATGIDYDSEMEFRIIDHNLHYDHRRDVNSTSSSSELHGRTEEEVEDEIPNQFRLQMIDSKCNFSRSFHHFMDTVLIDDRQVRKVNTNKAKSRRRKSETVKFKWKTNSKNWEALKIRNDYSLPPNNPHLEHTAKVKRYPGVIGDGRYKCREASDRPTDNDTISKHSPCHCCNLHNSLDNGYCTCRLSSFYGSGSLSSLETESKEENCINVAVGNLENKIFGDHVPILQEPVEELYWSPFCYRELGLFDNQQLRSALSSVYPDWPRDLVLMTEQDLYNKPQSSKINSNECDYRTKYISYSKGDVSPDPTSYCEIFGAQNLLDCNPEYSPFHDAPVSLVDSLIVQQQQKPKSSWPIHRSNCDRQHHLYHPHLYNHLNRTASKSKTGRGNNCKQGKRFASGRTTQVPWLGEESESISSDHSTSASTFQCDICDIYRIIRKKANKFPCSSDSVNVSAQCTNCGRFTDVTPRRSTRMSVVQNSVPRSMGGHMSRHDSASD</sequence>
<evidence type="ECO:0000313" key="3">
    <source>
        <dbReference type="EMBL" id="CAG7718381.1"/>
    </source>
</evidence>
<evidence type="ECO:0000313" key="4">
    <source>
        <dbReference type="Proteomes" id="UP000708208"/>
    </source>
</evidence>
<feature type="region of interest" description="Disordered" evidence="2">
    <location>
        <begin position="1124"/>
        <end position="1150"/>
    </location>
</feature>
<protein>
    <submittedName>
        <fullName evidence="3">Uncharacterized protein</fullName>
    </submittedName>
</protein>
<comment type="caution">
    <text evidence="3">The sequence shown here is derived from an EMBL/GenBank/DDBJ whole genome shotgun (WGS) entry which is preliminary data.</text>
</comment>
<feature type="region of interest" description="Disordered" evidence="2">
    <location>
        <begin position="404"/>
        <end position="441"/>
    </location>
</feature>
<keyword evidence="4" id="KW-1185">Reference proteome</keyword>
<dbReference type="OrthoDB" id="10023951at2759"/>
<dbReference type="PANTHER" id="PTHR12353:SF1">
    <property type="entry name" value="DISKS LARGE-ASSOCIATED PROTEIN 5"/>
    <property type="match status" value="1"/>
</dbReference>
<evidence type="ECO:0000256" key="2">
    <source>
        <dbReference type="SAM" id="MobiDB-lite"/>
    </source>
</evidence>
<feature type="region of interest" description="Disordered" evidence="2">
    <location>
        <begin position="511"/>
        <end position="537"/>
    </location>
</feature>
<proteinExistence type="inferred from homology"/>
<dbReference type="AlphaFoldDB" id="A0A8J2NMC5"/>
<evidence type="ECO:0000256" key="1">
    <source>
        <dbReference type="ARBA" id="ARBA00008839"/>
    </source>
</evidence>
<name>A0A8J2NMC5_9HEXA</name>
<gene>
    <name evidence="3" type="ORF">AFUS01_LOCUS7774</name>
</gene>
<dbReference type="PANTHER" id="PTHR12353">
    <property type="entry name" value="DISKS LARGE-ASSOCIATED PROTEIN DAP SAP90/PSD-95-ASSOCIATED PROTEIN"/>
    <property type="match status" value="1"/>
</dbReference>
<organism evidence="3 4">
    <name type="scientific">Allacma fusca</name>
    <dbReference type="NCBI Taxonomy" id="39272"/>
    <lineage>
        <taxon>Eukaryota</taxon>
        <taxon>Metazoa</taxon>
        <taxon>Ecdysozoa</taxon>
        <taxon>Arthropoda</taxon>
        <taxon>Hexapoda</taxon>
        <taxon>Collembola</taxon>
        <taxon>Symphypleona</taxon>
        <taxon>Sminthuridae</taxon>
        <taxon>Allacma</taxon>
    </lineage>
</organism>
<feature type="region of interest" description="Disordered" evidence="2">
    <location>
        <begin position="681"/>
        <end position="700"/>
    </location>
</feature>
<feature type="compositionally biased region" description="Polar residues" evidence="2">
    <location>
        <begin position="413"/>
        <end position="430"/>
    </location>
</feature>
<feature type="compositionally biased region" description="Polar residues" evidence="2">
    <location>
        <begin position="1126"/>
        <end position="1135"/>
    </location>
</feature>